<name>A0ABW8TFW6_9CLOT</name>
<sequence>MDFNKLFRLQKDLDAQIIEEHNLKDEVLFSQKSLALQVEVGKLADETRCFKYWSNKAPAKREIILEEYIDCLHFILSIGVDKNFDDITPSLAKFNYNITEQFLDLYVDINDFVICSSKDHYITLFEDFLSLGKNLGFSELEIESEYIGKNEFNQERQSSNY</sequence>
<protein>
    <submittedName>
        <fullName evidence="1">dUTP diphosphatase</fullName>
        <ecNumber evidence="1">3.6.1.23</ecNumber>
    </submittedName>
</protein>
<dbReference type="Gene3D" id="1.10.4010.10">
    <property type="entry name" value="Type II deoxyuridine triphosphatase"/>
    <property type="match status" value="1"/>
</dbReference>
<gene>
    <name evidence="1" type="ORF">ACJDT4_10620</name>
</gene>
<dbReference type="RefSeq" id="WP_406787539.1">
    <property type="nucleotide sequence ID" value="NZ_JBJIAA010000008.1"/>
</dbReference>
<comment type="caution">
    <text evidence="1">The sequence shown here is derived from an EMBL/GenBank/DDBJ whole genome shotgun (WGS) entry which is preliminary data.</text>
</comment>
<dbReference type="InterPro" id="IPR014871">
    <property type="entry name" value="dUTPase/dCTP_pyrophosphatase"/>
</dbReference>
<evidence type="ECO:0000313" key="1">
    <source>
        <dbReference type="EMBL" id="MFL0250875.1"/>
    </source>
</evidence>
<dbReference type="CDD" id="cd11527">
    <property type="entry name" value="NTP-PPase_dUTPase"/>
    <property type="match status" value="1"/>
</dbReference>
<dbReference type="PIRSF" id="PIRSF030140">
    <property type="entry name" value="UCP030140"/>
    <property type="match status" value="1"/>
</dbReference>
<accession>A0ABW8TFW6</accession>
<reference evidence="1 2" key="1">
    <citation type="submission" date="2024-11" db="EMBL/GenBank/DDBJ databases">
        <authorList>
            <person name="Heng Y.C."/>
            <person name="Lim A.C.H."/>
            <person name="Lee J.K.Y."/>
            <person name="Kittelmann S."/>
        </authorList>
    </citation>
    <scope>NUCLEOTIDE SEQUENCE [LARGE SCALE GENOMIC DNA]</scope>
    <source>
        <strain evidence="1 2">WILCCON 0114</strain>
    </source>
</reference>
<proteinExistence type="predicted"/>
<dbReference type="Pfam" id="PF08761">
    <property type="entry name" value="dUTPase_2"/>
    <property type="match status" value="1"/>
</dbReference>
<evidence type="ECO:0000313" key="2">
    <source>
        <dbReference type="Proteomes" id="UP001623592"/>
    </source>
</evidence>
<dbReference type="EMBL" id="JBJIAA010000008">
    <property type="protein sequence ID" value="MFL0250875.1"/>
    <property type="molecule type" value="Genomic_DNA"/>
</dbReference>
<organism evidence="1 2">
    <name type="scientific">Clostridium neuense</name>
    <dbReference type="NCBI Taxonomy" id="1728934"/>
    <lineage>
        <taxon>Bacteria</taxon>
        <taxon>Bacillati</taxon>
        <taxon>Bacillota</taxon>
        <taxon>Clostridia</taxon>
        <taxon>Eubacteriales</taxon>
        <taxon>Clostridiaceae</taxon>
        <taxon>Clostridium</taxon>
    </lineage>
</organism>
<keyword evidence="2" id="KW-1185">Reference proteome</keyword>
<dbReference type="EC" id="3.6.1.23" evidence="1"/>
<dbReference type="SUPFAM" id="SSF101386">
    <property type="entry name" value="all-alpha NTP pyrophosphatases"/>
    <property type="match status" value="1"/>
</dbReference>
<dbReference type="GO" id="GO:0004170">
    <property type="term" value="F:dUTP diphosphatase activity"/>
    <property type="evidence" value="ECO:0007669"/>
    <property type="project" value="UniProtKB-EC"/>
</dbReference>
<dbReference type="InterPro" id="IPR016947">
    <property type="entry name" value="UCP030140"/>
</dbReference>
<dbReference type="Proteomes" id="UP001623592">
    <property type="component" value="Unassembled WGS sequence"/>
</dbReference>
<keyword evidence="1" id="KW-0378">Hydrolase</keyword>